<dbReference type="EMBL" id="CAIIXF020000002">
    <property type="protein sequence ID" value="CAH1777366.1"/>
    <property type="molecule type" value="Genomic_DNA"/>
</dbReference>
<comment type="caution">
    <text evidence="4">The sequence shown here is derived from an EMBL/GenBank/DDBJ whole genome shotgun (WGS) entry which is preliminary data.</text>
</comment>
<keyword evidence="2" id="KW-0812">Transmembrane</keyword>
<evidence type="ECO:0000256" key="3">
    <source>
        <dbReference type="SAM" id="SignalP"/>
    </source>
</evidence>
<name>A0A8S4N8D9_OWEFU</name>
<organism evidence="4 5">
    <name type="scientific">Owenia fusiformis</name>
    <name type="common">Polychaete worm</name>
    <dbReference type="NCBI Taxonomy" id="6347"/>
    <lineage>
        <taxon>Eukaryota</taxon>
        <taxon>Metazoa</taxon>
        <taxon>Spiralia</taxon>
        <taxon>Lophotrochozoa</taxon>
        <taxon>Annelida</taxon>
        <taxon>Polychaeta</taxon>
        <taxon>Sedentaria</taxon>
        <taxon>Canalipalpata</taxon>
        <taxon>Sabellida</taxon>
        <taxon>Oweniida</taxon>
        <taxon>Oweniidae</taxon>
        <taxon>Owenia</taxon>
    </lineage>
</organism>
<feature type="region of interest" description="Disordered" evidence="1">
    <location>
        <begin position="507"/>
        <end position="556"/>
    </location>
</feature>
<keyword evidence="3" id="KW-0732">Signal</keyword>
<evidence type="ECO:0000313" key="4">
    <source>
        <dbReference type="EMBL" id="CAH1777366.1"/>
    </source>
</evidence>
<proteinExistence type="predicted"/>
<protein>
    <submittedName>
        <fullName evidence="4">Uncharacterized protein</fullName>
    </submittedName>
</protein>
<evidence type="ECO:0000256" key="2">
    <source>
        <dbReference type="SAM" id="Phobius"/>
    </source>
</evidence>
<keyword evidence="5" id="KW-1185">Reference proteome</keyword>
<feature type="compositionally biased region" description="Basic and acidic residues" evidence="1">
    <location>
        <begin position="534"/>
        <end position="544"/>
    </location>
</feature>
<feature type="signal peptide" evidence="3">
    <location>
        <begin position="1"/>
        <end position="21"/>
    </location>
</feature>
<accession>A0A8S4N8D9</accession>
<reference evidence="4" key="1">
    <citation type="submission" date="2022-03" db="EMBL/GenBank/DDBJ databases">
        <authorList>
            <person name="Martin C."/>
        </authorList>
    </citation>
    <scope>NUCLEOTIDE SEQUENCE</scope>
</reference>
<feature type="chain" id="PRO_5035722816" evidence="3">
    <location>
        <begin position="22"/>
        <end position="556"/>
    </location>
</feature>
<sequence length="556" mass="63363">MELIFSKLLILIGLTNHMTSATYHDSNGCHAGDYMLVRRLDRTYENKTRAPQCEKLLGFLCRPELQSPGQCFKLACEVGANVIYFDLETECSAYQCDFNVEEHDWDYKWKEKKSSKGRTYALPHPASSRCHNSYFVRRTWDRQESGRSTCHRITSMSVDSLEDCKVKACNDKANTLNFDFEFDVDGKTDHGHACETMYCNWNSKEYDYDIKVKQFRSRAIVGRVEVYSLAHMSKTCNGLRNSTVKIPLHVPRKCGKPGYFKNDLFIPNLFCDSGFNSFQHQNADSTYTTFKCDLNDEGTEWAFYDDNEYIRPDLRETEWLVLPPPGTPNCGSDKIFRLRKMKAEHKMSLCSHSERIAAARDLRQCMLYACERGNVNVINYYYSSEMVVCDLRICAESANGDYSFQYAMTDGNHGYDVYALQSDPTIEVNTMIKPPKENVTLTPTNSTNTYLSELNSARDEIARLKNGVAALVTILIMLLLVGIGLCVRYKSTKKRCNEWSGSTNATFGHDAGQVINKSDCPPGGNKEQSSLLEEDARPKHERITELGSAERQLTHD</sequence>
<keyword evidence="2" id="KW-0472">Membrane</keyword>
<feature type="transmembrane region" description="Helical" evidence="2">
    <location>
        <begin position="468"/>
        <end position="487"/>
    </location>
</feature>
<dbReference type="Proteomes" id="UP000749559">
    <property type="component" value="Unassembled WGS sequence"/>
</dbReference>
<evidence type="ECO:0000256" key="1">
    <source>
        <dbReference type="SAM" id="MobiDB-lite"/>
    </source>
</evidence>
<evidence type="ECO:0000313" key="5">
    <source>
        <dbReference type="Proteomes" id="UP000749559"/>
    </source>
</evidence>
<gene>
    <name evidence="4" type="ORF">OFUS_LOCUS4420</name>
</gene>
<dbReference type="AlphaFoldDB" id="A0A8S4N8D9"/>
<keyword evidence="2" id="KW-1133">Transmembrane helix</keyword>